<name>A0A0E9X074_ANGAN</name>
<organism evidence="1">
    <name type="scientific">Anguilla anguilla</name>
    <name type="common">European freshwater eel</name>
    <name type="synonym">Muraena anguilla</name>
    <dbReference type="NCBI Taxonomy" id="7936"/>
    <lineage>
        <taxon>Eukaryota</taxon>
        <taxon>Metazoa</taxon>
        <taxon>Chordata</taxon>
        <taxon>Craniata</taxon>
        <taxon>Vertebrata</taxon>
        <taxon>Euteleostomi</taxon>
        <taxon>Actinopterygii</taxon>
        <taxon>Neopterygii</taxon>
        <taxon>Teleostei</taxon>
        <taxon>Anguilliformes</taxon>
        <taxon>Anguillidae</taxon>
        <taxon>Anguilla</taxon>
    </lineage>
</organism>
<evidence type="ECO:0000313" key="1">
    <source>
        <dbReference type="EMBL" id="JAH96147.1"/>
    </source>
</evidence>
<dbReference type="EMBL" id="GBXM01012430">
    <property type="protein sequence ID" value="JAH96147.1"/>
    <property type="molecule type" value="Transcribed_RNA"/>
</dbReference>
<sequence length="129" mass="13987">MHEVGVHFEGHAHGAIPHQLRHHGRLVARPVEPAHIVVLGGVVAQAPRLHIARGIGANIREATLLNDAEVLDILPNEIREPTVATLGVLGAGHHLAAGLRRVVWVLLVRMRYSSFQHPHSGKRSSSSHS</sequence>
<dbReference type="AlphaFoldDB" id="A0A0E9X074"/>
<proteinExistence type="predicted"/>
<reference evidence="1" key="2">
    <citation type="journal article" date="2015" name="Fish Shellfish Immunol.">
        <title>Early steps in the European eel (Anguilla anguilla)-Vibrio vulnificus interaction in the gills: Role of the RtxA13 toxin.</title>
        <authorList>
            <person name="Callol A."/>
            <person name="Pajuelo D."/>
            <person name="Ebbesson L."/>
            <person name="Teles M."/>
            <person name="MacKenzie S."/>
            <person name="Amaro C."/>
        </authorList>
    </citation>
    <scope>NUCLEOTIDE SEQUENCE</scope>
</reference>
<reference evidence="1" key="1">
    <citation type="submission" date="2014-11" db="EMBL/GenBank/DDBJ databases">
        <authorList>
            <person name="Amaro Gonzalez C."/>
        </authorList>
    </citation>
    <scope>NUCLEOTIDE SEQUENCE</scope>
</reference>
<protein>
    <submittedName>
        <fullName evidence="1">Uncharacterized protein</fullName>
    </submittedName>
</protein>
<accession>A0A0E9X074</accession>